<dbReference type="Gene3D" id="3.40.50.10310">
    <property type="entry name" value="Creatininase"/>
    <property type="match status" value="1"/>
</dbReference>
<comment type="similarity">
    <text evidence="5">Belongs to the creatininase superfamily.</text>
</comment>
<dbReference type="InterPro" id="IPR003785">
    <property type="entry name" value="Creatininase/forma_Hydrolase"/>
</dbReference>
<protein>
    <submittedName>
        <fullName evidence="6">Creatininase</fullName>
    </submittedName>
</protein>
<dbReference type="GO" id="GO:0046872">
    <property type="term" value="F:metal ion binding"/>
    <property type="evidence" value="ECO:0007669"/>
    <property type="project" value="UniProtKB-KW"/>
</dbReference>
<dbReference type="KEGG" id="ngg:RG540_PA04470"/>
<dbReference type="PANTHER" id="PTHR35005">
    <property type="entry name" value="3-DEHYDRO-SCYLLO-INOSOSE HYDROLASE"/>
    <property type="match status" value="1"/>
</dbReference>
<keyword evidence="7" id="KW-1185">Reference proteome</keyword>
<proteinExistence type="inferred from homology"/>
<evidence type="ECO:0000256" key="3">
    <source>
        <dbReference type="ARBA" id="ARBA00022801"/>
    </source>
</evidence>
<evidence type="ECO:0000256" key="4">
    <source>
        <dbReference type="ARBA" id="ARBA00022833"/>
    </source>
</evidence>
<accession>A0A068T0X6</accession>
<dbReference type="AlphaFoldDB" id="A0A068T0X6"/>
<evidence type="ECO:0000313" key="7">
    <source>
        <dbReference type="Proteomes" id="UP000028181"/>
    </source>
</evidence>
<keyword evidence="2" id="KW-0479">Metal-binding</keyword>
<dbReference type="Pfam" id="PF02633">
    <property type="entry name" value="Creatininase"/>
    <property type="match status" value="1"/>
</dbReference>
<keyword evidence="3" id="KW-0378">Hydrolase</keyword>
<keyword evidence="4" id="KW-0862">Zinc</keyword>
<organism evidence="6 7">
    <name type="scientific">Neorhizobium galegae bv. orientalis str. HAMBI 540</name>
    <dbReference type="NCBI Taxonomy" id="1028800"/>
    <lineage>
        <taxon>Bacteria</taxon>
        <taxon>Pseudomonadati</taxon>
        <taxon>Pseudomonadota</taxon>
        <taxon>Alphaproteobacteria</taxon>
        <taxon>Hyphomicrobiales</taxon>
        <taxon>Rhizobiaceae</taxon>
        <taxon>Rhizobium/Agrobacterium group</taxon>
        <taxon>Neorhizobium</taxon>
    </lineage>
</organism>
<name>A0A068T0X6_NEOGA</name>
<dbReference type="GO" id="GO:0016811">
    <property type="term" value="F:hydrolase activity, acting on carbon-nitrogen (but not peptide) bonds, in linear amides"/>
    <property type="evidence" value="ECO:0007669"/>
    <property type="project" value="TreeGrafter"/>
</dbReference>
<dbReference type="eggNOG" id="COG1402">
    <property type="taxonomic scope" value="Bacteria"/>
</dbReference>
<dbReference type="RefSeq" id="WP_041364481.1">
    <property type="nucleotide sequence ID" value="NZ_HG938354.1"/>
</dbReference>
<geneLocation type="plasmid" evidence="7">
    <name>II</name>
</geneLocation>
<evidence type="ECO:0000256" key="1">
    <source>
        <dbReference type="ARBA" id="ARBA00001947"/>
    </source>
</evidence>
<evidence type="ECO:0000256" key="2">
    <source>
        <dbReference type="ARBA" id="ARBA00022723"/>
    </source>
</evidence>
<comment type="cofactor">
    <cofactor evidence="1">
        <name>Zn(2+)</name>
        <dbReference type="ChEBI" id="CHEBI:29105"/>
    </cofactor>
</comment>
<dbReference type="PANTHER" id="PTHR35005:SF1">
    <property type="entry name" value="2-AMINO-5-FORMYLAMINO-6-RIBOSYLAMINOPYRIMIDIN-4(3H)-ONE 5'-MONOPHOSPHATE DEFORMYLASE"/>
    <property type="match status" value="1"/>
</dbReference>
<dbReference type="GeneID" id="24261068"/>
<dbReference type="InterPro" id="IPR024087">
    <property type="entry name" value="Creatininase-like_sf"/>
</dbReference>
<sequence length="279" mass="30532">MMSIKRKHALKDMTFAEFRERLSEKPVILLPFGSQEEQGPHAPMGDFMLTEAVAGQVAKASDAIVAPIIPFGYADFFKTIPGGIQFRASTFSAVVEDTVTAFLDHGIEHILILNGHTSNAPLFDQTLRRIRAERGVSVAFINLWQAIPDTLWRELHGPSVAAARGHGGDPLTSIYLHLFPELMRMDLARPSVREKAFGLPTGGVNNVQFEGMPVHVPLNCDEVNADGMLGGDPLLASAEKGAKMVEHLVGFCARFVEHLRRCDMRSVTAFSPQTEKAAS</sequence>
<dbReference type="SUPFAM" id="SSF102215">
    <property type="entry name" value="Creatininase"/>
    <property type="match status" value="1"/>
</dbReference>
<evidence type="ECO:0000256" key="5">
    <source>
        <dbReference type="ARBA" id="ARBA00024029"/>
    </source>
</evidence>
<reference evidence="7" key="1">
    <citation type="journal article" date="2014" name="BMC Genomics">
        <title>Genome sequencing of two Neorhizobium galegae strains reveals a noeT gene responsible for the unusual acetylation of the nodulation factors.</title>
        <authorList>
            <person name="Osterman J."/>
            <person name="Marsh J."/>
            <person name="Laine P.K."/>
            <person name="Zeng Z."/>
            <person name="Alatalo E."/>
            <person name="Sullivan J.T."/>
            <person name="Young J.P."/>
            <person name="Thomas-Oates J."/>
            <person name="Paulin L."/>
            <person name="Lindstrom K."/>
        </authorList>
    </citation>
    <scope>NUCLEOTIDE SEQUENCE [LARGE SCALE GENOMIC DNA]</scope>
    <source>
        <strain evidence="7">HAMBI 540</strain>
    </source>
</reference>
<dbReference type="OrthoDB" id="9801445at2"/>
<dbReference type="Proteomes" id="UP000028181">
    <property type="component" value="Plasmid pHAMBI540a"/>
</dbReference>
<gene>
    <name evidence="6" type="ORF">RG540_PA04470</name>
</gene>
<dbReference type="GO" id="GO:0009231">
    <property type="term" value="P:riboflavin biosynthetic process"/>
    <property type="evidence" value="ECO:0007669"/>
    <property type="project" value="TreeGrafter"/>
</dbReference>
<dbReference type="HOGENOM" id="CLU_055029_2_1_5"/>
<dbReference type="PATRIC" id="fig|1028800.3.peg.5066"/>
<keyword evidence="6" id="KW-0614">Plasmid</keyword>
<dbReference type="EMBL" id="HG938354">
    <property type="protein sequence ID" value="CDN51125.1"/>
    <property type="molecule type" value="Genomic_DNA"/>
</dbReference>
<evidence type="ECO:0000313" key="6">
    <source>
        <dbReference type="EMBL" id="CDN51125.1"/>
    </source>
</evidence>